<evidence type="ECO:0008006" key="3">
    <source>
        <dbReference type="Google" id="ProtNLM"/>
    </source>
</evidence>
<dbReference type="Proteomes" id="UP000823405">
    <property type="component" value="Unassembled WGS sequence"/>
</dbReference>
<dbReference type="InterPro" id="IPR011990">
    <property type="entry name" value="TPR-like_helical_dom_sf"/>
</dbReference>
<reference evidence="1" key="1">
    <citation type="journal article" date="2020" name="Fungal Divers.">
        <title>Resolving the Mortierellaceae phylogeny through synthesis of multi-gene phylogenetics and phylogenomics.</title>
        <authorList>
            <person name="Vandepol N."/>
            <person name="Liber J."/>
            <person name="Desiro A."/>
            <person name="Na H."/>
            <person name="Kennedy M."/>
            <person name="Barry K."/>
            <person name="Grigoriev I.V."/>
            <person name="Miller A.N."/>
            <person name="O'Donnell K."/>
            <person name="Stajich J.E."/>
            <person name="Bonito G."/>
        </authorList>
    </citation>
    <scope>NUCLEOTIDE SEQUENCE</scope>
    <source>
        <strain evidence="1">NVP60</strain>
    </source>
</reference>
<dbReference type="InterPro" id="IPR006597">
    <property type="entry name" value="Sel1-like"/>
</dbReference>
<protein>
    <recommendedName>
        <fullName evidence="3">HCP-like protein</fullName>
    </recommendedName>
</protein>
<dbReference type="PANTHER" id="PTHR43628">
    <property type="entry name" value="ACTIVATOR OF C KINASE PROTEIN 1-RELATED"/>
    <property type="match status" value="1"/>
</dbReference>
<dbReference type="SMART" id="SM00671">
    <property type="entry name" value="SEL1"/>
    <property type="match status" value="7"/>
</dbReference>
<dbReference type="AlphaFoldDB" id="A0A9P6QS65"/>
<organism evidence="1 2">
    <name type="scientific">Linnemannia gamsii</name>
    <dbReference type="NCBI Taxonomy" id="64522"/>
    <lineage>
        <taxon>Eukaryota</taxon>
        <taxon>Fungi</taxon>
        <taxon>Fungi incertae sedis</taxon>
        <taxon>Mucoromycota</taxon>
        <taxon>Mortierellomycotina</taxon>
        <taxon>Mortierellomycetes</taxon>
        <taxon>Mortierellales</taxon>
        <taxon>Mortierellaceae</taxon>
        <taxon>Linnemannia</taxon>
    </lineage>
</organism>
<evidence type="ECO:0000313" key="1">
    <source>
        <dbReference type="EMBL" id="KAG0292192.1"/>
    </source>
</evidence>
<dbReference type="SUPFAM" id="SSF81901">
    <property type="entry name" value="HCP-like"/>
    <property type="match status" value="2"/>
</dbReference>
<dbReference type="Gene3D" id="1.25.40.10">
    <property type="entry name" value="Tetratricopeptide repeat domain"/>
    <property type="match status" value="2"/>
</dbReference>
<dbReference type="PANTHER" id="PTHR43628:SF1">
    <property type="entry name" value="CHITIN SYNTHASE REGULATORY FACTOR 2-RELATED"/>
    <property type="match status" value="1"/>
</dbReference>
<name>A0A9P6QS65_9FUNG</name>
<gene>
    <name evidence="1" type="ORF">BGZ97_005666</name>
</gene>
<dbReference type="InterPro" id="IPR052945">
    <property type="entry name" value="Mitotic_Regulator"/>
</dbReference>
<proteinExistence type="predicted"/>
<accession>A0A9P6QS65</accession>
<sequence length="525" mass="57358">MALEDLSSNEHFQAVRSVYENGHPTGGPSTPSNIIYLACHPDETTGKDILLWDDVLAAFKDDVVHVRSGVKVLPFLKGRDFKNLDPLRLAAVPGATLDVVVRAQLVQVDNNLTQEPPLRSTTDLTLNSLPKLLLDTPQEDNNNSGSVHDPHITNTATIKRSPAYGLVEVAMENYTHIDNPATAPLLRGPQTLAEGQPISYDSISAIIPSATKKNQTRAPQEQTSSTPHDFVEVMVRARQGHKDAQLAVGNMYRDGQGVAQDYEAALDWFHKAADQGCSEARRKIGVSYQKGFGVPQDYSKAMEWFLISAEQGNAAAQQNIGQRYSTGLGVPQDYAKAMEWHQKAADGGHYKGQRSLGYLYQLGQGVPQDYGKAMEWYRKAADQGDAAAQCCVGWLHQDGLGVPQDYVKAMEWYLKAADQGYAGAQCSIGYLYGHGMGVPQDDAQAVGWYKKAAAQGLPAAQFKVGNMYNRGRGVPKDKGKAMEWYKMAADQGHESAAKEIGRLTQQGSGVQAEKKKLGLFKRMFG</sequence>
<comment type="caution">
    <text evidence="1">The sequence shown here is derived from an EMBL/GenBank/DDBJ whole genome shotgun (WGS) entry which is preliminary data.</text>
</comment>
<dbReference type="EMBL" id="JAAAIN010002539">
    <property type="protein sequence ID" value="KAG0292192.1"/>
    <property type="molecule type" value="Genomic_DNA"/>
</dbReference>
<keyword evidence="2" id="KW-1185">Reference proteome</keyword>
<dbReference type="Pfam" id="PF08238">
    <property type="entry name" value="Sel1"/>
    <property type="match status" value="7"/>
</dbReference>
<dbReference type="OrthoDB" id="2438558at2759"/>
<evidence type="ECO:0000313" key="2">
    <source>
        <dbReference type="Proteomes" id="UP000823405"/>
    </source>
</evidence>